<keyword evidence="2" id="KW-1185">Reference proteome</keyword>
<proteinExistence type="predicted"/>
<name>A0ACC0WTG2_9STRA</name>
<reference evidence="1 2" key="1">
    <citation type="journal article" date="2022" name="bioRxiv">
        <title>The genome of the oomycete Peronosclerospora sorghi, a cosmopolitan pathogen of maize and sorghum, is inflated with dispersed pseudogenes.</title>
        <authorList>
            <person name="Fletcher K."/>
            <person name="Martin F."/>
            <person name="Isakeit T."/>
            <person name="Cavanaugh K."/>
            <person name="Magill C."/>
            <person name="Michelmore R."/>
        </authorList>
    </citation>
    <scope>NUCLEOTIDE SEQUENCE [LARGE SCALE GENOMIC DNA]</scope>
    <source>
        <strain evidence="1">P6</strain>
    </source>
</reference>
<sequence>MRRTSPRSAWWHHWCLAAILVLSSKQLLTSCSIHEVHEKATGCKVTERMFADGHGPLGFRGHSSLEIHASLRPLNDEEVHDAITVRRLKDYFDFGVVVVSYTSEAVVAAGFHDQTACSWNFSNTSNVEGKLEGKFYAMESDQTLQVNTIFYPRESGLQTALVIPCWKQKSAAFGYPVSADEFVAYPMADPLVYIDATFGFRNSYGYLPGLLYGLFPFKRAGTNLFNDTATSGVLSLMYGALGIYFLILMNRHRQSAVGTHYFLLVVLLLATSARVFRFLESYS</sequence>
<comment type="caution">
    <text evidence="1">The sequence shown here is derived from an EMBL/GenBank/DDBJ whole genome shotgun (WGS) entry which is preliminary data.</text>
</comment>
<evidence type="ECO:0000313" key="1">
    <source>
        <dbReference type="EMBL" id="KAI9922057.1"/>
    </source>
</evidence>
<accession>A0ACC0WTG2</accession>
<organism evidence="1 2">
    <name type="scientific">Peronosclerospora sorghi</name>
    <dbReference type="NCBI Taxonomy" id="230839"/>
    <lineage>
        <taxon>Eukaryota</taxon>
        <taxon>Sar</taxon>
        <taxon>Stramenopiles</taxon>
        <taxon>Oomycota</taxon>
        <taxon>Peronosporomycetes</taxon>
        <taxon>Peronosporales</taxon>
        <taxon>Peronosporaceae</taxon>
        <taxon>Peronosclerospora</taxon>
    </lineage>
</organism>
<dbReference type="EMBL" id="CM047580">
    <property type="protein sequence ID" value="KAI9922057.1"/>
    <property type="molecule type" value="Genomic_DNA"/>
</dbReference>
<dbReference type="Proteomes" id="UP001163321">
    <property type="component" value="Chromosome 1"/>
</dbReference>
<gene>
    <name evidence="1" type="ORF">PsorP6_000991</name>
</gene>
<evidence type="ECO:0000313" key="2">
    <source>
        <dbReference type="Proteomes" id="UP001163321"/>
    </source>
</evidence>
<protein>
    <submittedName>
        <fullName evidence="1">Uncharacterized protein</fullName>
    </submittedName>
</protein>